<reference evidence="2" key="1">
    <citation type="journal article" date="2017" name="Nat. Ecol. Evol.">
        <title>Genome expansion and lineage-specific genetic innovations in the forest pathogenic fungi Armillaria.</title>
        <authorList>
            <person name="Sipos G."/>
            <person name="Prasanna A.N."/>
            <person name="Walter M.C."/>
            <person name="O'Connor E."/>
            <person name="Balint B."/>
            <person name="Krizsan K."/>
            <person name="Kiss B."/>
            <person name="Hess J."/>
            <person name="Varga T."/>
            <person name="Slot J."/>
            <person name="Riley R."/>
            <person name="Boka B."/>
            <person name="Rigling D."/>
            <person name="Barry K."/>
            <person name="Lee J."/>
            <person name="Mihaltcheva S."/>
            <person name="LaButti K."/>
            <person name="Lipzen A."/>
            <person name="Waldron R."/>
            <person name="Moloney N.M."/>
            <person name="Sperisen C."/>
            <person name="Kredics L."/>
            <person name="Vagvoelgyi C."/>
            <person name="Patrignani A."/>
            <person name="Fitzpatrick D."/>
            <person name="Nagy I."/>
            <person name="Doyle S."/>
            <person name="Anderson J.B."/>
            <person name="Grigoriev I.V."/>
            <person name="Gueldener U."/>
            <person name="Muensterkoetter M."/>
            <person name="Nagy L.G."/>
        </authorList>
    </citation>
    <scope>NUCLEOTIDE SEQUENCE [LARGE SCALE GENOMIC DNA]</scope>
    <source>
        <strain evidence="2">28-4</strain>
    </source>
</reference>
<dbReference type="AlphaFoldDB" id="A0A2H3C1S8"/>
<dbReference type="EMBL" id="KZ293425">
    <property type="protein sequence ID" value="PBK70797.1"/>
    <property type="molecule type" value="Genomic_DNA"/>
</dbReference>
<organism evidence="1 2">
    <name type="scientific">Armillaria solidipes</name>
    <dbReference type="NCBI Taxonomy" id="1076256"/>
    <lineage>
        <taxon>Eukaryota</taxon>
        <taxon>Fungi</taxon>
        <taxon>Dikarya</taxon>
        <taxon>Basidiomycota</taxon>
        <taxon>Agaricomycotina</taxon>
        <taxon>Agaricomycetes</taxon>
        <taxon>Agaricomycetidae</taxon>
        <taxon>Agaricales</taxon>
        <taxon>Marasmiineae</taxon>
        <taxon>Physalacriaceae</taxon>
        <taxon>Armillaria</taxon>
    </lineage>
</organism>
<protein>
    <submittedName>
        <fullName evidence="1">Uncharacterized protein</fullName>
    </submittedName>
</protein>
<proteinExistence type="predicted"/>
<gene>
    <name evidence="1" type="ORF">ARMSODRAFT_974057</name>
</gene>
<dbReference type="STRING" id="1076256.A0A2H3C1S8"/>
<dbReference type="Proteomes" id="UP000218334">
    <property type="component" value="Unassembled WGS sequence"/>
</dbReference>
<sequence>MVRLEELTPANIRTNPQLLLHQSAPEKPRQFNDSFRGAVLLNSDFFLVSPNCGVLRAPPLGVNREVYMRRDYLYGDDDPLCWPQLYCPEYPHLACIRTPPANMSPSDLFFPLFAPVTRVLFSPCAEYSIVPNIGKLARTYLEKLRAACVDIMKTARRIDKPGTLRAQIELDCNMIDLFLTRLQALPMTYERVYLTVRETQRVTRLLRACIDYMQIYKPRMDGSAEKDPKICDPMIMGAFVEDATTLQNFFRAKIPVWTMRPLKEAALYRIDVLTEIETPENWLVLDPSRLKLRSVYTGAPNQSKYAAMSLFTRDHLRWSNPFRLSSAVIMTRQNPPPPATTSAVDVRFSPYNNRTRSGRAKIPKSSSNVSGFTDPLHELLPPIVPVWREALLQVDVDITRCHSSAKVVGINGLSFPRPDLFASIENTDKRDVAFRTWLRLRSAMLARLSVLDYVPPTLLHQEWRALLTLPYLWELGNKDTKSAQVREKVKRLMSGCCEEFEGDINIDELRGTWRDKEFGTLTENGKREILWEVAEMGFRLEVHALDQRASVANIKDEAHSRDLGRCFPHGLTHPACVDLGSANFGLAHPSWLERAPYLFSLRKVMRSWKGDQPSFVTAINPDGYTELAYLELEKKVAAYYADTFFLYFGRAPTLPRQLQHAPEVSYIPEVRERVSMVQQGKYKDISEWEK</sequence>
<evidence type="ECO:0000313" key="1">
    <source>
        <dbReference type="EMBL" id="PBK70797.1"/>
    </source>
</evidence>
<evidence type="ECO:0000313" key="2">
    <source>
        <dbReference type="Proteomes" id="UP000218334"/>
    </source>
</evidence>
<keyword evidence="2" id="KW-1185">Reference proteome</keyword>
<name>A0A2H3C1S8_9AGAR</name>
<accession>A0A2H3C1S8</accession>